<dbReference type="EMBL" id="RCHS01001791">
    <property type="protein sequence ID" value="RMX51431.1"/>
    <property type="molecule type" value="Genomic_DNA"/>
</dbReference>
<sequence length="128" mass="14978">FPSPPRSINENQRPRINIDIHNLIQYQILQTNITRTVWKTVRRITNEILGVKSFTSPHDELVKWKSSENKLKKYKSEGIVRFVKMSNLVDPILNSLNKRHKNCIVDSKENYKFDLGVKGINQTSDENE</sequence>
<feature type="non-terminal residue" evidence="1">
    <location>
        <position position="128"/>
    </location>
</feature>
<reference evidence="1 2" key="1">
    <citation type="journal article" date="2018" name="Sci. Rep.">
        <title>Comparative analysis of the Pocillopora damicornis genome highlights role of immune system in coral evolution.</title>
        <authorList>
            <person name="Cunning R."/>
            <person name="Bay R.A."/>
            <person name="Gillette P."/>
            <person name="Baker A.C."/>
            <person name="Traylor-Knowles N."/>
        </authorList>
    </citation>
    <scope>NUCLEOTIDE SEQUENCE [LARGE SCALE GENOMIC DNA]</scope>
    <source>
        <strain evidence="1">RSMAS</strain>
        <tissue evidence="1">Whole animal</tissue>
    </source>
</reference>
<evidence type="ECO:0000313" key="1">
    <source>
        <dbReference type="EMBL" id="RMX51431.1"/>
    </source>
</evidence>
<comment type="caution">
    <text evidence="1">The sequence shown here is derived from an EMBL/GenBank/DDBJ whole genome shotgun (WGS) entry which is preliminary data.</text>
</comment>
<evidence type="ECO:0000313" key="2">
    <source>
        <dbReference type="Proteomes" id="UP000275408"/>
    </source>
</evidence>
<organism evidence="1 2">
    <name type="scientific">Pocillopora damicornis</name>
    <name type="common">Cauliflower coral</name>
    <name type="synonym">Millepora damicornis</name>
    <dbReference type="NCBI Taxonomy" id="46731"/>
    <lineage>
        <taxon>Eukaryota</taxon>
        <taxon>Metazoa</taxon>
        <taxon>Cnidaria</taxon>
        <taxon>Anthozoa</taxon>
        <taxon>Hexacorallia</taxon>
        <taxon>Scleractinia</taxon>
        <taxon>Astrocoeniina</taxon>
        <taxon>Pocilloporidae</taxon>
        <taxon>Pocillopora</taxon>
    </lineage>
</organism>
<dbReference type="AlphaFoldDB" id="A0A3M6UCQ8"/>
<gene>
    <name evidence="1" type="ORF">pdam_00012630</name>
</gene>
<protein>
    <submittedName>
        <fullName evidence="1">Uncharacterized protein</fullName>
    </submittedName>
</protein>
<name>A0A3M6UCQ8_POCDA</name>
<accession>A0A3M6UCQ8</accession>
<feature type="non-terminal residue" evidence="1">
    <location>
        <position position="1"/>
    </location>
</feature>
<keyword evidence="2" id="KW-1185">Reference proteome</keyword>
<proteinExistence type="predicted"/>
<dbReference type="Proteomes" id="UP000275408">
    <property type="component" value="Unassembled WGS sequence"/>
</dbReference>